<feature type="site" description="Positions MEP for the nucleophilic attack" evidence="7">
    <location>
        <position position="196"/>
    </location>
</feature>
<proteinExistence type="inferred from homology"/>
<feature type="site" description="Positions MEP for the nucleophilic attack" evidence="7">
    <location>
        <position position="140"/>
    </location>
</feature>
<dbReference type="PANTHER" id="PTHR32125:SF4">
    <property type="entry name" value="2-C-METHYL-D-ERYTHRITOL 4-PHOSPHATE CYTIDYLYLTRANSFERASE, CHLOROPLASTIC"/>
    <property type="match status" value="1"/>
</dbReference>
<comment type="similarity">
    <text evidence="3 7">Belongs to the IspD/TarI cytidylyltransferase family. IspD subfamily.</text>
</comment>
<dbReference type="CDD" id="cd02516">
    <property type="entry name" value="CDP-ME_synthetase"/>
    <property type="match status" value="1"/>
</dbReference>
<dbReference type="InterPro" id="IPR050088">
    <property type="entry name" value="IspD/TarI_cytidylyltransf_bact"/>
</dbReference>
<dbReference type="GO" id="GO:0050518">
    <property type="term" value="F:2-C-methyl-D-erythritol 4-phosphate cytidylyltransferase activity"/>
    <property type="evidence" value="ECO:0007669"/>
    <property type="project" value="UniProtKB-UniRule"/>
</dbReference>
<dbReference type="SUPFAM" id="SSF53448">
    <property type="entry name" value="Nucleotide-diphospho-sugar transferases"/>
    <property type="match status" value="1"/>
</dbReference>
<comment type="caution">
    <text evidence="7">Lacks conserved residue(s) required for the propagation of feature annotation.</text>
</comment>
<keyword evidence="4 7" id="KW-0808">Transferase</keyword>
<dbReference type="InterPro" id="IPR001228">
    <property type="entry name" value="IspD"/>
</dbReference>
<name>A0A1H8AQ48_9BACT</name>
<dbReference type="NCBIfam" id="TIGR00453">
    <property type="entry name" value="ispD"/>
    <property type="match status" value="1"/>
</dbReference>
<evidence type="ECO:0000256" key="5">
    <source>
        <dbReference type="ARBA" id="ARBA00022695"/>
    </source>
</evidence>
<gene>
    <name evidence="7" type="primary">ispD</name>
    <name evidence="8" type="ORF">SAMN04489760_13920</name>
</gene>
<keyword evidence="9" id="KW-1185">Reference proteome</keyword>
<dbReference type="Pfam" id="PF01128">
    <property type="entry name" value="IspD"/>
    <property type="match status" value="1"/>
</dbReference>
<dbReference type="InterPro" id="IPR018294">
    <property type="entry name" value="ISPD_synthase_CS"/>
</dbReference>
<accession>A0A1H8AQ48</accession>
<keyword evidence="5 7" id="KW-0548">Nucleotidyltransferase</keyword>
<dbReference type="InterPro" id="IPR034683">
    <property type="entry name" value="IspD/TarI"/>
</dbReference>
<dbReference type="PROSITE" id="PS01295">
    <property type="entry name" value="ISPD"/>
    <property type="match status" value="1"/>
</dbReference>
<dbReference type="GO" id="GO:0019288">
    <property type="term" value="P:isopentenyl diphosphate biosynthetic process, methylerythritol 4-phosphate pathway"/>
    <property type="evidence" value="ECO:0007669"/>
    <property type="project" value="UniProtKB-UniRule"/>
</dbReference>
<protein>
    <recommendedName>
        <fullName evidence="7">2-C-methyl-D-erythritol 4-phosphate cytidylyltransferase</fullName>
        <ecNumber evidence="7">2.7.7.60</ecNumber>
    </recommendedName>
    <alternativeName>
        <fullName evidence="7">4-diphosphocytidyl-2C-methyl-D-erythritol synthase</fullName>
    </alternativeName>
    <alternativeName>
        <fullName evidence="7">MEP cytidylyltransferase</fullName>
        <shortName evidence="7">MCT</shortName>
    </alternativeName>
</protein>
<evidence type="ECO:0000256" key="2">
    <source>
        <dbReference type="ARBA" id="ARBA00004787"/>
    </source>
</evidence>
<evidence type="ECO:0000256" key="1">
    <source>
        <dbReference type="ARBA" id="ARBA00001282"/>
    </source>
</evidence>
<dbReference type="HAMAP" id="MF_00108">
    <property type="entry name" value="IspD"/>
    <property type="match status" value="1"/>
</dbReference>
<comment type="pathway">
    <text evidence="2 7">Isoprenoid biosynthesis; isopentenyl diphosphate biosynthesis via DXP pathway; isopentenyl diphosphate from 1-deoxy-D-xylulose 5-phosphate: step 2/6.</text>
</comment>
<dbReference type="FunFam" id="3.90.550.10:FF:000003">
    <property type="entry name" value="2-C-methyl-D-erythritol 4-phosphate cytidylyltransferase"/>
    <property type="match status" value="1"/>
</dbReference>
<dbReference type="UniPathway" id="UPA00056">
    <property type="reaction ID" value="UER00093"/>
</dbReference>
<dbReference type="STRING" id="43775.SAMN04489760_13920"/>
<evidence type="ECO:0000256" key="7">
    <source>
        <dbReference type="HAMAP-Rule" id="MF_00108"/>
    </source>
</evidence>
<sequence>MQSPNPKQYLFMNGKPVLVHTLLRLQKSSLIDEILLVVPEGDLFFVRESIAKPYRLTKIQNIIAGGKERQDSVRNGLAEIGDQCDVVVVHDGVRPFVTEEMLSRVIGAALQFGAAVAGVPVTDTVKEVPGDGYISRTLNRETLWLAQTPQAFQRRILQKAYRKAAEDDFHGTDDASLVEHLGTPVKMIRGDYRNIKITTPDDLVLAEAFLREDEGERFLSSSCPEY</sequence>
<reference evidence="8 9" key="1">
    <citation type="submission" date="2016-10" db="EMBL/GenBank/DDBJ databases">
        <authorList>
            <person name="de Groot N.N."/>
        </authorList>
    </citation>
    <scope>NUCLEOTIDE SEQUENCE [LARGE SCALE GENOMIC DNA]</scope>
    <source>
        <strain evidence="8 9">DSM 8423</strain>
    </source>
</reference>
<dbReference type="PANTHER" id="PTHR32125">
    <property type="entry name" value="2-C-METHYL-D-ERYTHRITOL 4-PHOSPHATE CYTIDYLYLTRANSFERASE, CHLOROPLASTIC"/>
    <property type="match status" value="1"/>
</dbReference>
<evidence type="ECO:0000313" key="8">
    <source>
        <dbReference type="EMBL" id="SEM72693.1"/>
    </source>
</evidence>
<dbReference type="EMBL" id="FOBS01000039">
    <property type="protein sequence ID" value="SEM72693.1"/>
    <property type="molecule type" value="Genomic_DNA"/>
</dbReference>
<comment type="catalytic activity">
    <reaction evidence="1 7">
        <text>2-C-methyl-D-erythritol 4-phosphate + CTP + H(+) = 4-CDP-2-C-methyl-D-erythritol + diphosphate</text>
        <dbReference type="Rhea" id="RHEA:13429"/>
        <dbReference type="ChEBI" id="CHEBI:15378"/>
        <dbReference type="ChEBI" id="CHEBI:33019"/>
        <dbReference type="ChEBI" id="CHEBI:37563"/>
        <dbReference type="ChEBI" id="CHEBI:57823"/>
        <dbReference type="ChEBI" id="CHEBI:58262"/>
        <dbReference type="EC" id="2.7.7.60"/>
    </reaction>
</comment>
<evidence type="ECO:0000256" key="4">
    <source>
        <dbReference type="ARBA" id="ARBA00022679"/>
    </source>
</evidence>
<dbReference type="AlphaFoldDB" id="A0A1H8AQ48"/>
<keyword evidence="6 7" id="KW-0414">Isoprene biosynthesis</keyword>
<feature type="site" description="Transition state stabilizer" evidence="7">
    <location>
        <position position="7"/>
    </location>
</feature>
<evidence type="ECO:0000256" key="3">
    <source>
        <dbReference type="ARBA" id="ARBA00009789"/>
    </source>
</evidence>
<dbReference type="InterPro" id="IPR029044">
    <property type="entry name" value="Nucleotide-diphossugar_trans"/>
</dbReference>
<dbReference type="Gene3D" id="3.90.550.10">
    <property type="entry name" value="Spore Coat Polysaccharide Biosynthesis Protein SpsA, Chain A"/>
    <property type="match status" value="1"/>
</dbReference>
<dbReference type="Proteomes" id="UP000198744">
    <property type="component" value="Unassembled WGS sequence"/>
</dbReference>
<organism evidence="8 9">
    <name type="scientific">Syntrophus gentianae</name>
    <dbReference type="NCBI Taxonomy" id="43775"/>
    <lineage>
        <taxon>Bacteria</taxon>
        <taxon>Pseudomonadati</taxon>
        <taxon>Thermodesulfobacteriota</taxon>
        <taxon>Syntrophia</taxon>
        <taxon>Syntrophales</taxon>
        <taxon>Syntrophaceae</taxon>
        <taxon>Syntrophus</taxon>
    </lineage>
</organism>
<evidence type="ECO:0000256" key="6">
    <source>
        <dbReference type="ARBA" id="ARBA00023229"/>
    </source>
</evidence>
<dbReference type="EC" id="2.7.7.60" evidence="7"/>
<comment type="function">
    <text evidence="7">Catalyzes the formation of 4-diphosphocytidyl-2-C-methyl-D-erythritol from CTP and 2-C-methyl-D-erythritol 4-phosphate (MEP).</text>
</comment>
<evidence type="ECO:0000313" key="9">
    <source>
        <dbReference type="Proteomes" id="UP000198744"/>
    </source>
</evidence>